<keyword evidence="6" id="KW-0255">Endonuclease</keyword>
<dbReference type="GO" id="GO:0046872">
    <property type="term" value="F:metal ion binding"/>
    <property type="evidence" value="ECO:0007669"/>
    <property type="project" value="UniProtKB-KW"/>
</dbReference>
<feature type="compositionally biased region" description="Low complexity" evidence="8">
    <location>
        <begin position="204"/>
        <end position="216"/>
    </location>
</feature>
<feature type="region of interest" description="Disordered" evidence="8">
    <location>
        <begin position="142"/>
        <end position="180"/>
    </location>
</feature>
<dbReference type="SUPFAM" id="SSF53098">
    <property type="entry name" value="Ribonuclease H-like"/>
    <property type="match status" value="1"/>
</dbReference>
<evidence type="ECO:0000256" key="4">
    <source>
        <dbReference type="ARBA" id="ARBA00022722"/>
    </source>
</evidence>
<dbReference type="AlphaFoldDB" id="A0A8H6V0P9"/>
<dbReference type="Pfam" id="PF00075">
    <property type="entry name" value="RNase_H"/>
    <property type="match status" value="1"/>
</dbReference>
<name>A0A8H6V0P9_9EURO</name>
<dbReference type="InterPro" id="IPR002156">
    <property type="entry name" value="RNaseH_domain"/>
</dbReference>
<accession>A0A8H6V0P9</accession>
<dbReference type="EMBL" id="JACBAF010002025">
    <property type="protein sequence ID" value="KAF7169685.1"/>
    <property type="molecule type" value="Genomic_DNA"/>
</dbReference>
<comment type="catalytic activity">
    <reaction evidence="1">
        <text>Endonucleolytic cleavage to 5'-phosphomonoester.</text>
        <dbReference type="EC" id="3.1.26.4"/>
    </reaction>
</comment>
<proteinExistence type="inferred from homology"/>
<comment type="similarity">
    <text evidence="2">Belongs to the RNase H family.</text>
</comment>
<dbReference type="InterPro" id="IPR012337">
    <property type="entry name" value="RNaseH-like_sf"/>
</dbReference>
<keyword evidence="4" id="KW-0540">Nuclease</keyword>
<keyword evidence="7" id="KW-0378">Hydrolase</keyword>
<dbReference type="PROSITE" id="PS50879">
    <property type="entry name" value="RNASE_H_1"/>
    <property type="match status" value="1"/>
</dbReference>
<protein>
    <recommendedName>
        <fullName evidence="3">ribonuclease H</fullName>
        <ecNumber evidence="3">3.1.26.4</ecNumber>
    </recommendedName>
</protein>
<feature type="domain" description="RNase H type-1" evidence="9">
    <location>
        <begin position="190"/>
        <end position="329"/>
    </location>
</feature>
<evidence type="ECO:0000313" key="10">
    <source>
        <dbReference type="EMBL" id="KAF7169685.1"/>
    </source>
</evidence>
<feature type="region of interest" description="Disordered" evidence="8">
    <location>
        <begin position="19"/>
        <end position="38"/>
    </location>
</feature>
<dbReference type="PANTHER" id="PTHR10642:SF26">
    <property type="entry name" value="RIBONUCLEASE H1"/>
    <property type="match status" value="1"/>
</dbReference>
<dbReference type="InterPro" id="IPR050092">
    <property type="entry name" value="RNase_H"/>
</dbReference>
<reference evidence="10" key="1">
    <citation type="submission" date="2020-06" db="EMBL/GenBank/DDBJ databases">
        <title>Draft genome sequences of strains closely related to Aspergillus parafelis and Aspergillus hiratsukae.</title>
        <authorList>
            <person name="Dos Santos R.A.C."/>
            <person name="Rivero-Menendez O."/>
            <person name="Steenwyk J.L."/>
            <person name="Mead M.E."/>
            <person name="Goldman G.H."/>
            <person name="Alastruey-Izquierdo A."/>
            <person name="Rokas A."/>
        </authorList>
    </citation>
    <scope>NUCLEOTIDE SEQUENCE</scope>
    <source>
        <strain evidence="10">CNM-CM6106</strain>
    </source>
</reference>
<evidence type="ECO:0000256" key="8">
    <source>
        <dbReference type="SAM" id="MobiDB-lite"/>
    </source>
</evidence>
<dbReference type="CDD" id="cd13934">
    <property type="entry name" value="RNase_H_Dikarya_like"/>
    <property type="match status" value="1"/>
</dbReference>
<dbReference type="GO" id="GO:0004523">
    <property type="term" value="F:RNA-DNA hybrid ribonuclease activity"/>
    <property type="evidence" value="ECO:0007669"/>
    <property type="project" value="UniProtKB-EC"/>
</dbReference>
<dbReference type="Gene3D" id="3.30.420.10">
    <property type="entry name" value="Ribonuclease H-like superfamily/Ribonuclease H"/>
    <property type="match status" value="1"/>
</dbReference>
<dbReference type="GO" id="GO:0043137">
    <property type="term" value="P:DNA replication, removal of RNA primer"/>
    <property type="evidence" value="ECO:0007669"/>
    <property type="project" value="TreeGrafter"/>
</dbReference>
<dbReference type="GO" id="GO:0003676">
    <property type="term" value="F:nucleic acid binding"/>
    <property type="evidence" value="ECO:0007669"/>
    <property type="project" value="InterPro"/>
</dbReference>
<keyword evidence="5" id="KW-0479">Metal-binding</keyword>
<evidence type="ECO:0000256" key="5">
    <source>
        <dbReference type="ARBA" id="ARBA00022723"/>
    </source>
</evidence>
<dbReference type="PANTHER" id="PTHR10642">
    <property type="entry name" value="RIBONUCLEASE H1"/>
    <property type="match status" value="1"/>
</dbReference>
<gene>
    <name evidence="10" type="ORF">CNMCM6106_004525</name>
</gene>
<evidence type="ECO:0000259" key="9">
    <source>
        <dbReference type="PROSITE" id="PS50879"/>
    </source>
</evidence>
<evidence type="ECO:0000256" key="7">
    <source>
        <dbReference type="ARBA" id="ARBA00022801"/>
    </source>
</evidence>
<organism evidence="10 11">
    <name type="scientific">Aspergillus hiratsukae</name>
    <dbReference type="NCBI Taxonomy" id="1194566"/>
    <lineage>
        <taxon>Eukaryota</taxon>
        <taxon>Fungi</taxon>
        <taxon>Dikarya</taxon>
        <taxon>Ascomycota</taxon>
        <taxon>Pezizomycotina</taxon>
        <taxon>Eurotiomycetes</taxon>
        <taxon>Eurotiomycetidae</taxon>
        <taxon>Eurotiales</taxon>
        <taxon>Aspergillaceae</taxon>
        <taxon>Aspergillus</taxon>
        <taxon>Aspergillus subgen. Fumigati</taxon>
    </lineage>
</organism>
<evidence type="ECO:0000256" key="1">
    <source>
        <dbReference type="ARBA" id="ARBA00000077"/>
    </source>
</evidence>
<evidence type="ECO:0000256" key="6">
    <source>
        <dbReference type="ARBA" id="ARBA00022759"/>
    </source>
</evidence>
<evidence type="ECO:0000313" key="11">
    <source>
        <dbReference type="Proteomes" id="UP000662466"/>
    </source>
</evidence>
<comment type="caution">
    <text evidence="10">The sequence shown here is derived from an EMBL/GenBank/DDBJ whole genome shotgun (WGS) entry which is preliminary data.</text>
</comment>
<evidence type="ECO:0000256" key="2">
    <source>
        <dbReference type="ARBA" id="ARBA00005300"/>
    </source>
</evidence>
<feature type="region of interest" description="Disordered" evidence="8">
    <location>
        <begin position="202"/>
        <end position="223"/>
    </location>
</feature>
<dbReference type="EC" id="3.1.26.4" evidence="3"/>
<sequence>MVFHTTGFVALIRNNRASAATRDHDDDPNDGSTHSGRFDNFIIEPVPGLDDDPTSPVYIPEEYEEVDWRIDYGDNHDPNDWSTHSGRFDNFIIEPVSGSDDDPRSPIYISEMYEGAESSIDDDDYQGSVIFRPGKYTAGTGQVIPNKFIPPNSSIRPQDLFPPGRRMDTSPPGRRMDTSPPVLRFISRLNSNEMLIYTDGACLGNGQPNPGQAGPTGDHRPQTSNRAELRAVIAALQFRSWPSEGWKKVIIATDSTYVVEGATSWIKGWVQNGWRTRNGEPVKNEDLWKCLLGWCEDAATFPAKTKLEFWRIPREWNTEADGWAKIGAEKCGRPTTFARPWGNLL</sequence>
<dbReference type="InterPro" id="IPR036397">
    <property type="entry name" value="RNaseH_sf"/>
</dbReference>
<evidence type="ECO:0000256" key="3">
    <source>
        <dbReference type="ARBA" id="ARBA00012180"/>
    </source>
</evidence>
<dbReference type="Proteomes" id="UP000662466">
    <property type="component" value="Unassembled WGS sequence"/>
</dbReference>